<reference evidence="1 2" key="1">
    <citation type="journal article" date="2024" name="Science">
        <title>Giant polyketide synthase enzymes in the biosynthesis of giant marine polyether toxins.</title>
        <authorList>
            <person name="Fallon T.R."/>
            <person name="Shende V.V."/>
            <person name="Wierzbicki I.H."/>
            <person name="Pendleton A.L."/>
            <person name="Watervoot N.F."/>
            <person name="Auber R.P."/>
            <person name="Gonzalez D.J."/>
            <person name="Wisecaver J.H."/>
            <person name="Moore B.S."/>
        </authorList>
    </citation>
    <scope>NUCLEOTIDE SEQUENCE [LARGE SCALE GENOMIC DNA]</scope>
    <source>
        <strain evidence="1 2">12B1</strain>
    </source>
</reference>
<evidence type="ECO:0008006" key="3">
    <source>
        <dbReference type="Google" id="ProtNLM"/>
    </source>
</evidence>
<dbReference type="AlphaFoldDB" id="A0AB34JYF7"/>
<dbReference type="SUPFAM" id="SSF53335">
    <property type="entry name" value="S-adenosyl-L-methionine-dependent methyltransferases"/>
    <property type="match status" value="1"/>
</dbReference>
<dbReference type="EMBL" id="JBGBPQ010000004">
    <property type="protein sequence ID" value="KAL1525968.1"/>
    <property type="molecule type" value="Genomic_DNA"/>
</dbReference>
<sequence>MASGAPPLEPRGLDRGLRRPLEIVVRQQGKRETGGWIWESSRVLEGVLLSERLEWERVAVLELGAGSGWLAMRLASLGARVTATDRAGMLPLLRSNVALNQKRLLTCADCADLVDLLQVHVAALEWEEDFASAQAGLAWAGGADHLVIGSDLVYLSESHGPLLATLANLLAGGARCVLSWEERKPWEEAAFIEEACRRGFTCKLLMEQLDEITEALWDGRHDGATHRRIVVWELLLPRVDESSGAL</sequence>
<dbReference type="Pfam" id="PF10294">
    <property type="entry name" value="Methyltransf_16"/>
    <property type="match status" value="1"/>
</dbReference>
<organism evidence="1 2">
    <name type="scientific">Prymnesium parvum</name>
    <name type="common">Toxic golden alga</name>
    <dbReference type="NCBI Taxonomy" id="97485"/>
    <lineage>
        <taxon>Eukaryota</taxon>
        <taxon>Haptista</taxon>
        <taxon>Haptophyta</taxon>
        <taxon>Prymnesiophyceae</taxon>
        <taxon>Prymnesiales</taxon>
        <taxon>Prymnesiaceae</taxon>
        <taxon>Prymnesium</taxon>
    </lineage>
</organism>
<gene>
    <name evidence="1" type="ORF">AB1Y20_020794</name>
</gene>
<keyword evidence="2" id="KW-1185">Reference proteome</keyword>
<protein>
    <recommendedName>
        <fullName evidence="3">Calmodulin-lysine N-methyltransferase</fullName>
    </recommendedName>
</protein>
<dbReference type="PANTHER" id="PTHR14614:SF132">
    <property type="entry name" value="PROTEIN-LYSINE METHYLTRANSFERASE C42C1.13"/>
    <property type="match status" value="1"/>
</dbReference>
<name>A0AB34JYF7_PRYPA</name>
<evidence type="ECO:0000313" key="1">
    <source>
        <dbReference type="EMBL" id="KAL1525968.1"/>
    </source>
</evidence>
<evidence type="ECO:0000313" key="2">
    <source>
        <dbReference type="Proteomes" id="UP001515480"/>
    </source>
</evidence>
<dbReference type="InterPro" id="IPR019410">
    <property type="entry name" value="Methyltransf_16"/>
</dbReference>
<dbReference type="Gene3D" id="3.40.50.150">
    <property type="entry name" value="Vaccinia Virus protein VP39"/>
    <property type="match status" value="1"/>
</dbReference>
<dbReference type="Proteomes" id="UP001515480">
    <property type="component" value="Unassembled WGS sequence"/>
</dbReference>
<comment type="caution">
    <text evidence="1">The sequence shown here is derived from an EMBL/GenBank/DDBJ whole genome shotgun (WGS) entry which is preliminary data.</text>
</comment>
<dbReference type="PANTHER" id="PTHR14614">
    <property type="entry name" value="HEPATOCELLULAR CARCINOMA-ASSOCIATED ANTIGEN"/>
    <property type="match status" value="1"/>
</dbReference>
<proteinExistence type="predicted"/>
<accession>A0AB34JYF7</accession>
<dbReference type="InterPro" id="IPR029063">
    <property type="entry name" value="SAM-dependent_MTases_sf"/>
</dbReference>